<evidence type="ECO:0000256" key="3">
    <source>
        <dbReference type="ARBA" id="ARBA00012300"/>
    </source>
</evidence>
<evidence type="ECO:0000256" key="1">
    <source>
        <dbReference type="ARBA" id="ARBA00001643"/>
    </source>
</evidence>
<sequence length="267" mass="31389">MCVNAIVEKVSQSKKYGNICNDTIIRICEDEFKKFKLYKDIEKSVKSKLHKIQGAYIGNKEYNEIALYVDELTGKGFLEETELKKICQRILELHRSTAERLYFYDRFYQEIFKVTGFPESVMDIACGFNPFSVQWMQAGKKIRYYAYDINFNQIALLNSFFKAIEYPADAFVQDVICKKPEECADIAFIFKFIPIIEFQRKKYSLELIRSLKAKHVVLSFPKKGISGRRNILPDEDIEYMYGLILNELNVIKKIEFSNEMLYVINNH</sequence>
<dbReference type="AlphaFoldDB" id="A0A369AQ27"/>
<comment type="similarity">
    <text evidence="2">Belongs to the methyltransferase superfamily. Aminoglycoside resistance family.</text>
</comment>
<evidence type="ECO:0000256" key="5">
    <source>
        <dbReference type="ARBA" id="ARBA00022552"/>
    </source>
</evidence>
<feature type="binding site" evidence="11">
    <location>
        <position position="199"/>
    </location>
    <ligand>
        <name>S-adenosyl-L-methionine</name>
        <dbReference type="ChEBI" id="CHEBI:59789"/>
    </ligand>
</feature>
<dbReference type="PIRSF" id="PIRSF015852">
    <property type="entry name" value="RRNA_mtase_Grm"/>
    <property type="match status" value="1"/>
</dbReference>
<evidence type="ECO:0000313" key="13">
    <source>
        <dbReference type="Proteomes" id="UP000253034"/>
    </source>
</evidence>
<feature type="binding site" evidence="11">
    <location>
        <position position="148"/>
    </location>
    <ligand>
        <name>S-adenosyl-L-methionine</name>
        <dbReference type="ChEBI" id="CHEBI:59789"/>
    </ligand>
</feature>
<dbReference type="Gene3D" id="3.40.50.150">
    <property type="entry name" value="Vaccinia Virus protein VP39"/>
    <property type="match status" value="1"/>
</dbReference>
<evidence type="ECO:0000256" key="10">
    <source>
        <dbReference type="ARBA" id="ARBA00033062"/>
    </source>
</evidence>
<dbReference type="InterPro" id="IPR025981">
    <property type="entry name" value="rRNA_MeTrfase"/>
</dbReference>
<evidence type="ECO:0000256" key="6">
    <source>
        <dbReference type="ARBA" id="ARBA00022603"/>
    </source>
</evidence>
<keyword evidence="13" id="KW-1185">Reference proteome</keyword>
<evidence type="ECO:0000256" key="2">
    <source>
        <dbReference type="ARBA" id="ARBA00005487"/>
    </source>
</evidence>
<dbReference type="Proteomes" id="UP000253034">
    <property type="component" value="Unassembled WGS sequence"/>
</dbReference>
<keyword evidence="8 11" id="KW-0949">S-adenosyl-L-methionine</keyword>
<keyword evidence="6 12" id="KW-0489">Methyltransferase</keyword>
<comment type="catalytic activity">
    <reaction evidence="1">
        <text>guanosine(1405) in 16S rRNA + S-adenosyl-L-methionine = N(7)-methylguanosine(1405) in 16S rRNA + S-adenosyl-L-homocysteine</text>
        <dbReference type="Rhea" id="RHEA:42772"/>
        <dbReference type="Rhea" id="RHEA-COMP:10225"/>
        <dbReference type="Rhea" id="RHEA-COMP:10226"/>
        <dbReference type="ChEBI" id="CHEBI:57856"/>
        <dbReference type="ChEBI" id="CHEBI:59789"/>
        <dbReference type="ChEBI" id="CHEBI:74269"/>
        <dbReference type="ChEBI" id="CHEBI:74480"/>
        <dbReference type="EC" id="2.1.1.179"/>
    </reaction>
</comment>
<dbReference type="Pfam" id="PF07091">
    <property type="entry name" value="FmrO"/>
    <property type="match status" value="1"/>
</dbReference>
<dbReference type="InterPro" id="IPR029063">
    <property type="entry name" value="SAM-dependent_MTases_sf"/>
</dbReference>
<dbReference type="Gene3D" id="1.10.8.10">
    <property type="entry name" value="DNA helicase RuvA subunit, C-terminal domain"/>
    <property type="match status" value="1"/>
</dbReference>
<evidence type="ECO:0000256" key="9">
    <source>
        <dbReference type="ARBA" id="ARBA00023251"/>
    </source>
</evidence>
<accession>A0A369AQ27</accession>
<feature type="binding site" evidence="11">
    <location>
        <position position="125"/>
    </location>
    <ligand>
        <name>S-adenosyl-L-methionine</name>
        <dbReference type="ChEBI" id="CHEBI:59789"/>
    </ligand>
</feature>
<evidence type="ECO:0000256" key="8">
    <source>
        <dbReference type="ARBA" id="ARBA00022691"/>
    </source>
</evidence>
<reference evidence="12 13" key="1">
    <citation type="submission" date="2018-07" db="EMBL/GenBank/DDBJ databases">
        <title>Genomic Encyclopedia of Type Strains, Phase IV (KMG-IV): sequencing the most valuable type-strain genomes for metagenomic binning, comparative biology and taxonomic classification.</title>
        <authorList>
            <person name="Goeker M."/>
        </authorList>
    </citation>
    <scope>NUCLEOTIDE SEQUENCE [LARGE SCALE GENOMIC DNA]</scope>
    <source>
        <strain evidence="12 13">DSM 27016</strain>
    </source>
</reference>
<keyword evidence="5" id="KW-0698">rRNA processing</keyword>
<feature type="binding site" evidence="11">
    <location>
        <begin position="94"/>
        <end position="100"/>
    </location>
    <ligand>
        <name>S-adenosyl-L-methionine</name>
        <dbReference type="ChEBI" id="CHEBI:59789"/>
    </ligand>
</feature>
<keyword evidence="9" id="KW-0046">Antibiotic resistance</keyword>
<evidence type="ECO:0000313" key="12">
    <source>
        <dbReference type="EMBL" id="RCX11143.1"/>
    </source>
</evidence>
<dbReference type="OrthoDB" id="3352509at2"/>
<dbReference type="GO" id="GO:0008649">
    <property type="term" value="F:rRNA methyltransferase activity"/>
    <property type="evidence" value="ECO:0007669"/>
    <property type="project" value="InterPro"/>
</dbReference>
<dbReference type="GO" id="GO:0046677">
    <property type="term" value="P:response to antibiotic"/>
    <property type="evidence" value="ECO:0007669"/>
    <property type="project" value="UniProtKB-KW"/>
</dbReference>
<comment type="caution">
    <text evidence="12">The sequence shown here is derived from an EMBL/GenBank/DDBJ whole genome shotgun (WGS) entry which is preliminary data.</text>
</comment>
<dbReference type="SUPFAM" id="SSF53335">
    <property type="entry name" value="S-adenosyl-L-methionine-dependent methyltransferases"/>
    <property type="match status" value="1"/>
</dbReference>
<keyword evidence="7 12" id="KW-0808">Transferase</keyword>
<gene>
    <name evidence="12" type="ORF">DFR58_12719</name>
</gene>
<organism evidence="12 13">
    <name type="scientific">Anaerobacterium chartisolvens</name>
    <dbReference type="NCBI Taxonomy" id="1297424"/>
    <lineage>
        <taxon>Bacteria</taxon>
        <taxon>Bacillati</taxon>
        <taxon>Bacillota</taxon>
        <taxon>Clostridia</taxon>
        <taxon>Eubacteriales</taxon>
        <taxon>Oscillospiraceae</taxon>
        <taxon>Anaerobacterium</taxon>
    </lineage>
</organism>
<protein>
    <recommendedName>
        <fullName evidence="4">16S rRNA (guanine(1405)-N(7))-methyltransferase</fullName>
        <ecNumber evidence="3">2.1.1.179</ecNumber>
    </recommendedName>
    <alternativeName>
        <fullName evidence="10">16S rRNA m7G1405 methyltransferase</fullName>
    </alternativeName>
</protein>
<evidence type="ECO:0000256" key="4">
    <source>
        <dbReference type="ARBA" id="ARBA00015154"/>
    </source>
</evidence>
<dbReference type="EC" id="2.1.1.179" evidence="3"/>
<dbReference type="EMBL" id="QPJT01000027">
    <property type="protein sequence ID" value="RCX11143.1"/>
    <property type="molecule type" value="Genomic_DNA"/>
</dbReference>
<evidence type="ECO:0000256" key="11">
    <source>
        <dbReference type="PIRSR" id="PIRSR015852-1"/>
    </source>
</evidence>
<feature type="binding site" evidence="11">
    <location>
        <begin position="174"/>
        <end position="175"/>
    </location>
    <ligand>
        <name>S-adenosyl-L-methionine</name>
        <dbReference type="ChEBI" id="CHEBI:59789"/>
    </ligand>
</feature>
<evidence type="ECO:0000256" key="7">
    <source>
        <dbReference type="ARBA" id="ARBA00022679"/>
    </source>
</evidence>
<proteinExistence type="inferred from homology"/>
<dbReference type="InterPro" id="IPR010769">
    <property type="entry name" value="rRNA_MeTrfase_GmN_bac"/>
</dbReference>
<name>A0A369AQ27_9FIRM</name>